<keyword evidence="20" id="KW-0968">Cytoplasmic vesicle</keyword>
<evidence type="ECO:0000256" key="4">
    <source>
        <dbReference type="ARBA" id="ARBA00007410"/>
    </source>
</evidence>
<dbReference type="PROSITE" id="PS00678">
    <property type="entry name" value="WD_REPEATS_1"/>
    <property type="match status" value="1"/>
</dbReference>
<dbReference type="EMBL" id="OZ035829">
    <property type="protein sequence ID" value="CAL1611564.1"/>
    <property type="molecule type" value="Genomic_DNA"/>
</dbReference>
<dbReference type="PANTHER" id="PTHR46378">
    <property type="entry name" value="STEROL REGULATORY ELEMENT-BINDING PROTEIN CLEAVAGE-ACTIVATING PROTEIN"/>
    <property type="match status" value="1"/>
</dbReference>
<dbReference type="PROSITE" id="PS50082">
    <property type="entry name" value="WD_REPEATS_2"/>
    <property type="match status" value="2"/>
</dbReference>
<dbReference type="PANTHER" id="PTHR46378:SF1">
    <property type="entry name" value="STEROL REGULATORY ELEMENT-BINDING PROTEIN CLEAVAGE-ACTIVATING PROTEIN"/>
    <property type="match status" value="1"/>
</dbReference>
<feature type="compositionally biased region" description="Pro residues" evidence="24">
    <location>
        <begin position="1175"/>
        <end position="1188"/>
    </location>
</feature>
<dbReference type="Gene3D" id="3.40.50.300">
    <property type="entry name" value="P-loop containing nucleotide triphosphate hydrolases"/>
    <property type="match status" value="1"/>
</dbReference>
<evidence type="ECO:0000256" key="3">
    <source>
        <dbReference type="ARBA" id="ARBA00004653"/>
    </source>
</evidence>
<keyword evidence="7" id="KW-0153">Cholesterol metabolism</keyword>
<evidence type="ECO:0000259" key="26">
    <source>
        <dbReference type="PROSITE" id="PS50156"/>
    </source>
</evidence>
<comment type="subcellular location">
    <subcellularLocation>
        <location evidence="2">Cytoplasmic vesicle</location>
        <location evidence="2">COPII-coated vesicle membrane</location>
        <topology evidence="2">Multi-pass membrane protein</topology>
    </subcellularLocation>
    <subcellularLocation>
        <location evidence="1">Endoplasmic reticulum membrane</location>
        <topology evidence="1">Multi-pass membrane protein</topology>
    </subcellularLocation>
    <subcellularLocation>
        <location evidence="3">Golgi apparatus membrane</location>
        <topology evidence="3">Multi-pass membrane protein</topology>
    </subcellularLocation>
</comment>
<dbReference type="PROSITE" id="PS50156">
    <property type="entry name" value="SSD"/>
    <property type="match status" value="1"/>
</dbReference>
<evidence type="ECO:0000256" key="22">
    <source>
        <dbReference type="ARBA" id="ARBA00045958"/>
    </source>
</evidence>
<dbReference type="CDD" id="cd19495">
    <property type="entry name" value="Elp6"/>
    <property type="match status" value="1"/>
</dbReference>
<feature type="transmembrane region" description="Helical" evidence="25">
    <location>
        <begin position="820"/>
        <end position="838"/>
    </location>
</feature>
<proteinExistence type="inferred from homology"/>
<dbReference type="InterPro" id="IPR053958">
    <property type="entry name" value="HMGCR/SNAP/NPC1-like_SSD"/>
</dbReference>
<feature type="repeat" description="WD" evidence="23">
    <location>
        <begin position="1630"/>
        <end position="1669"/>
    </location>
</feature>
<keyword evidence="10" id="KW-0677">Repeat</keyword>
<feature type="transmembrane region" description="Helical" evidence="25">
    <location>
        <begin position="737"/>
        <end position="763"/>
    </location>
</feature>
<evidence type="ECO:0000256" key="6">
    <source>
        <dbReference type="ARBA" id="ARBA00020263"/>
    </source>
</evidence>
<evidence type="ECO:0000256" key="20">
    <source>
        <dbReference type="ARBA" id="ARBA00023329"/>
    </source>
</evidence>
<keyword evidence="9 25" id="KW-0812">Transmembrane</keyword>
<evidence type="ECO:0000256" key="15">
    <source>
        <dbReference type="ARBA" id="ARBA00023121"/>
    </source>
</evidence>
<dbReference type="GO" id="GO:0033588">
    <property type="term" value="C:elongator holoenzyme complex"/>
    <property type="evidence" value="ECO:0007669"/>
    <property type="project" value="InterPro"/>
</dbReference>
<dbReference type="GO" id="GO:0032934">
    <property type="term" value="F:sterol binding"/>
    <property type="evidence" value="ECO:0007669"/>
    <property type="project" value="InterPro"/>
</dbReference>
<protein>
    <recommendedName>
        <fullName evidence="6">Elongator complex protein 6</fullName>
    </recommendedName>
    <alternativeName>
        <fullName evidence="21">Protein TMEM103</fullName>
    </alternativeName>
    <alternativeName>
        <fullName evidence="5">Sterol regulatory element-binding protein cleavage-activating protein</fullName>
    </alternativeName>
</protein>
<dbReference type="GO" id="GO:0032936">
    <property type="term" value="C:SREBP-SCAP complex"/>
    <property type="evidence" value="ECO:0007669"/>
    <property type="project" value="TreeGrafter"/>
</dbReference>
<comment type="similarity">
    <text evidence="4">Belongs to the WD repeat SCAP family.</text>
</comment>
<dbReference type="InterPro" id="IPR000731">
    <property type="entry name" value="SSD"/>
</dbReference>
<dbReference type="InterPro" id="IPR015943">
    <property type="entry name" value="WD40/YVTN_repeat-like_dom_sf"/>
</dbReference>
<evidence type="ECO:0000256" key="5">
    <source>
        <dbReference type="ARBA" id="ARBA00019541"/>
    </source>
</evidence>
<dbReference type="GO" id="GO:0045540">
    <property type="term" value="P:regulation of cholesterol biosynthetic process"/>
    <property type="evidence" value="ECO:0007669"/>
    <property type="project" value="TreeGrafter"/>
</dbReference>
<feature type="region of interest" description="Disordered" evidence="24">
    <location>
        <begin position="1286"/>
        <end position="1337"/>
    </location>
</feature>
<evidence type="ECO:0000313" key="28">
    <source>
        <dbReference type="Proteomes" id="UP001497482"/>
    </source>
</evidence>
<keyword evidence="18" id="KW-0325">Glycoprotein</keyword>
<feature type="compositionally biased region" description="Polar residues" evidence="24">
    <location>
        <begin position="1302"/>
        <end position="1317"/>
    </location>
</feature>
<dbReference type="FunFam" id="2.130.10.10:FF:000391">
    <property type="entry name" value="sterol regulatory element-binding protein cleavage-activating protein-like"/>
    <property type="match status" value="1"/>
</dbReference>
<dbReference type="GO" id="GO:0032933">
    <property type="term" value="P:SREBP signaling pathway"/>
    <property type="evidence" value="ECO:0007669"/>
    <property type="project" value="InterPro"/>
</dbReference>
<evidence type="ECO:0000256" key="9">
    <source>
        <dbReference type="ARBA" id="ARBA00022692"/>
    </source>
</evidence>
<evidence type="ECO:0000256" key="23">
    <source>
        <dbReference type="PROSITE-ProRule" id="PRU00221"/>
    </source>
</evidence>
<keyword evidence="11" id="KW-0256">Endoplasmic reticulum</keyword>
<keyword evidence="17" id="KW-1207">Sterol metabolism</keyword>
<feature type="region of interest" description="Disordered" evidence="24">
    <location>
        <begin position="882"/>
        <end position="915"/>
    </location>
</feature>
<dbReference type="Pfam" id="PF12349">
    <property type="entry name" value="Sterol-sensing"/>
    <property type="match status" value="1"/>
</dbReference>
<evidence type="ECO:0000256" key="13">
    <source>
        <dbReference type="ARBA" id="ARBA00023034"/>
    </source>
</evidence>
<evidence type="ECO:0000256" key="16">
    <source>
        <dbReference type="ARBA" id="ARBA00023136"/>
    </source>
</evidence>
<dbReference type="SUPFAM" id="SSF50978">
    <property type="entry name" value="WD40 repeat-like"/>
    <property type="match status" value="1"/>
</dbReference>
<evidence type="ECO:0000256" key="18">
    <source>
        <dbReference type="ARBA" id="ARBA00023180"/>
    </source>
</evidence>
<keyword evidence="16 25" id="KW-0472">Membrane</keyword>
<keyword evidence="28" id="KW-1185">Reference proteome</keyword>
<feature type="region of interest" description="Disordered" evidence="24">
    <location>
        <begin position="1165"/>
        <end position="1200"/>
    </location>
</feature>
<feature type="region of interest" description="Disordered" evidence="24">
    <location>
        <begin position="274"/>
        <end position="300"/>
    </location>
</feature>
<comment type="function">
    <text evidence="22">Escort protein required for cholesterol as well as lipid homeostasis. Regulates export of the SCAP-SREBP complex from the endoplasmic reticulum to the Golgi upon low cholesterol, thereby regulating the processing of sterol regulatory element-binding proteins (SREBPs) SREBF1/SREBP1 and SREBF2/SREBP2. At high sterol concentrations, formation of a ternary complex with INSIG (INSIG1 or INSIG2) leads to mask the ER export signal in SCAP, promoting retention of the complex in the endoplasmic reticulum. Low sterol concentrations trigger release of INSIG, a conformational change in the SSD domain of SCAP, unmasking of the ER export signal, promoting recruitment into COPII-coated vesicles and transport of the SCAP-SREBP to the Golgi: in the Golgi, SREBPs are then processed, releasing the transcription factor fragment of SREBPs from the membrane, its import into the nucleus and up-regulation of LDLR, INSIG1 and the mevalonate pathway. Binds cholesterol via its SSD domain.</text>
</comment>
<dbReference type="Pfam" id="PF24006">
    <property type="entry name" value="SCAP_N"/>
    <property type="match status" value="1"/>
</dbReference>
<dbReference type="InterPro" id="IPR057042">
    <property type="entry name" value="Beta-prop_SCAP"/>
</dbReference>
<feature type="repeat" description="WD" evidence="23">
    <location>
        <begin position="1589"/>
        <end position="1629"/>
    </location>
</feature>
<dbReference type="SMART" id="SM00320">
    <property type="entry name" value="WD40"/>
    <property type="match status" value="5"/>
</dbReference>
<dbReference type="InterPro" id="IPR001680">
    <property type="entry name" value="WD40_rpt"/>
</dbReference>
<dbReference type="InterPro" id="IPR027417">
    <property type="entry name" value="P-loop_NTPase"/>
</dbReference>
<feature type="transmembrane region" description="Helical" evidence="25">
    <location>
        <begin position="704"/>
        <end position="725"/>
    </location>
</feature>
<evidence type="ECO:0000256" key="11">
    <source>
        <dbReference type="ARBA" id="ARBA00022824"/>
    </source>
</evidence>
<organism evidence="27 28">
    <name type="scientific">Knipowitschia caucasica</name>
    <name type="common">Caucasian dwarf goby</name>
    <name type="synonym">Pomatoschistus caucasicus</name>
    <dbReference type="NCBI Taxonomy" id="637954"/>
    <lineage>
        <taxon>Eukaryota</taxon>
        <taxon>Metazoa</taxon>
        <taxon>Chordata</taxon>
        <taxon>Craniata</taxon>
        <taxon>Vertebrata</taxon>
        <taxon>Euteleostomi</taxon>
        <taxon>Actinopterygii</taxon>
        <taxon>Neopterygii</taxon>
        <taxon>Teleostei</taxon>
        <taxon>Neoteleostei</taxon>
        <taxon>Acanthomorphata</taxon>
        <taxon>Gobiaria</taxon>
        <taxon>Gobiiformes</taxon>
        <taxon>Gobioidei</taxon>
        <taxon>Gobiidae</taxon>
        <taxon>Gobiinae</taxon>
        <taxon>Knipowitschia</taxon>
    </lineage>
</organism>
<feature type="transmembrane region" description="Helical" evidence="25">
    <location>
        <begin position="775"/>
        <end position="799"/>
    </location>
</feature>
<dbReference type="Gene3D" id="2.130.10.10">
    <property type="entry name" value="YVTN repeat-like/Quinoprotein amine dehydrogenase"/>
    <property type="match status" value="2"/>
</dbReference>
<keyword evidence="15" id="KW-0446">Lipid-binding</keyword>
<dbReference type="Pfam" id="PF09807">
    <property type="entry name" value="ELP6"/>
    <property type="match status" value="1"/>
</dbReference>
<evidence type="ECO:0000313" key="27">
    <source>
        <dbReference type="EMBL" id="CAL1611564.1"/>
    </source>
</evidence>
<evidence type="ECO:0000256" key="12">
    <source>
        <dbReference type="ARBA" id="ARBA00022989"/>
    </source>
</evidence>
<keyword evidence="8 23" id="KW-0853">WD repeat</keyword>
<dbReference type="Pfam" id="PF24017">
    <property type="entry name" value="Beta-prop_SCAP"/>
    <property type="match status" value="1"/>
</dbReference>
<dbReference type="InterPro" id="IPR036322">
    <property type="entry name" value="WD40_repeat_dom_sf"/>
</dbReference>
<keyword evidence="12 25" id="KW-1133">Transmembrane helix</keyword>
<feature type="compositionally biased region" description="Pro residues" evidence="24">
    <location>
        <begin position="1369"/>
        <end position="1378"/>
    </location>
</feature>
<evidence type="ECO:0000256" key="19">
    <source>
        <dbReference type="ARBA" id="ARBA00023221"/>
    </source>
</evidence>
<dbReference type="InterPro" id="IPR018627">
    <property type="entry name" value="ELP6"/>
</dbReference>
<keyword evidence="13" id="KW-0333">Golgi apparatus</keyword>
<feature type="region of interest" description="Disordered" evidence="24">
    <location>
        <begin position="1360"/>
        <end position="1387"/>
    </location>
</feature>
<feature type="domain" description="SSD" evidence="26">
    <location>
        <begin position="708"/>
        <end position="866"/>
    </location>
</feature>
<dbReference type="GO" id="GO:0000139">
    <property type="term" value="C:Golgi membrane"/>
    <property type="evidence" value="ECO:0007669"/>
    <property type="project" value="UniProtKB-SubCell"/>
</dbReference>
<dbReference type="PROSITE" id="PS50294">
    <property type="entry name" value="WD_REPEATS_REGION"/>
    <property type="match status" value="1"/>
</dbReference>
<evidence type="ECO:0000256" key="25">
    <source>
        <dbReference type="SAM" id="Phobius"/>
    </source>
</evidence>
<evidence type="ECO:0000256" key="24">
    <source>
        <dbReference type="SAM" id="MobiDB-lite"/>
    </source>
</evidence>
<gene>
    <name evidence="27" type="ORF">KC01_LOCUS37964</name>
</gene>
<dbReference type="Proteomes" id="UP001497482">
    <property type="component" value="Chromosome 7"/>
</dbReference>
<evidence type="ECO:0000256" key="2">
    <source>
        <dbReference type="ARBA" id="ARBA00004557"/>
    </source>
</evidence>
<feature type="region of interest" description="Disordered" evidence="24">
    <location>
        <begin position="983"/>
        <end position="1111"/>
    </location>
</feature>
<dbReference type="FunFam" id="2.130.10.10:FF:000209">
    <property type="entry name" value="sterol regulatory element-binding protein cleavage-activating protein-like"/>
    <property type="match status" value="1"/>
</dbReference>
<name>A0AAV2MDX7_KNICA</name>
<evidence type="ECO:0000256" key="10">
    <source>
        <dbReference type="ARBA" id="ARBA00022737"/>
    </source>
</evidence>
<evidence type="ECO:0000256" key="1">
    <source>
        <dbReference type="ARBA" id="ARBA00004477"/>
    </source>
</evidence>
<dbReference type="GO" id="GO:0008203">
    <property type="term" value="P:cholesterol metabolic process"/>
    <property type="evidence" value="ECO:0007669"/>
    <property type="project" value="UniProtKB-KW"/>
</dbReference>
<dbReference type="InterPro" id="IPR019775">
    <property type="entry name" value="WD40_repeat_CS"/>
</dbReference>
<dbReference type="InterPro" id="IPR057041">
    <property type="entry name" value="SCAP_N"/>
</dbReference>
<reference evidence="27 28" key="1">
    <citation type="submission" date="2024-04" db="EMBL/GenBank/DDBJ databases">
        <authorList>
            <person name="Waldvogel A.-M."/>
            <person name="Schoenle A."/>
        </authorList>
    </citation>
    <scope>NUCLEOTIDE SEQUENCE [LARGE SCALE GENOMIC DNA]</scope>
</reference>
<dbReference type="InterPro" id="IPR030225">
    <property type="entry name" value="SCAP"/>
</dbReference>
<evidence type="ECO:0000256" key="17">
    <source>
        <dbReference type="ARBA" id="ARBA00023166"/>
    </source>
</evidence>
<dbReference type="SUPFAM" id="SSF82866">
    <property type="entry name" value="Multidrug efflux transporter AcrB transmembrane domain"/>
    <property type="match status" value="1"/>
</dbReference>
<dbReference type="GO" id="GO:0002098">
    <property type="term" value="P:tRNA wobble uridine modification"/>
    <property type="evidence" value="ECO:0007669"/>
    <property type="project" value="InterPro"/>
</dbReference>
<evidence type="ECO:0000256" key="14">
    <source>
        <dbReference type="ARBA" id="ARBA00023098"/>
    </source>
</evidence>
<feature type="compositionally biased region" description="Pro residues" evidence="24">
    <location>
        <begin position="1038"/>
        <end position="1110"/>
    </location>
</feature>
<dbReference type="GO" id="GO:0005789">
    <property type="term" value="C:endoplasmic reticulum membrane"/>
    <property type="evidence" value="ECO:0007669"/>
    <property type="project" value="UniProtKB-SubCell"/>
</dbReference>
<keyword evidence="19" id="KW-0753">Steroid metabolism</keyword>
<sequence>MFTELNNILNIFPEKSSKEEFILISERRGDAAFLIHHFLSFYLRARCKVCFLGLAQSFSHYHAVSQRLGVSLVQAKDRGQLVFLEALQDSLSHLIPQNHQTGSDTLNFLRDPTEGLQKLFHFVLSSTSSVGAPEGSGGAEEWGPPVLLVDDVSLLLSLGVSVGAVLDFSHYCRATVCSKLQGNVVMLLHCEEEEEEDGDDEGAELLLRGLTHQSSLGLHVQGLPTGYCRDIHGQMEVTWRIPQPDTPLPRSLLSPCSACGSVCGSDSDNTRLQEGFSPPAGHGSSAVLASGTRAPQRTHTAPDTAIPAANRVKFIQAMFTAECGTDAAEGATTVVPPSYHRRTTVVPPSYHSRTTVVPSSHHYATLAVAVARTPSRRPCQCTDPVSAENAFKLGILGSVAKRSLDAPRRPPLPRSLSDGVQLIPPFRMTLTEQLRETISAAFYRHGLLCASYPVPIILFTSASILSCCYPLLRLPLPGTGPVEFTTGVRDYSSPSSEPHADLGESPDWYHGVPVAYIQQVLVKAAVSPWDSHMVPVDAFRSPLGRVFELLEEIRNHGNNDGSGVRSLESLCLQVTDLLPGLRRMQSVLPEHGCLIVSPGNYWQNQRELFDTDSDLLKTIQKHEPKGLSTSATLRDLLFGVPGKFTGVSHYNRKRVVTYTITVVLSRYDASFMRSLRSRLKQLYPSSNCSLRDDHMVHVHFKEEIGVAELIPLVTTYIILFAYIYFSTRKIDMVKSKWGLALAAVVTVLSSLLMSVGLCTLFGLTPTLNGGEIFPYLVVVIGLENVLVLTKSVVSTPVDLEVKLRIAQGLSNESWSIMKNMATELCIILIGYFTLVPAIQEFCLFAVVGLVSDFFLQMFFFTTVLSIDIRRMELADLNRRLPAEAGLPPPKPGPLRAREAPPPSRPSPHTITLQTPPLRSFPRLPKRLRVVYFLARTRLAQRIIMAGTVIWIGILLYTDPAGLRTFLAAQVSEQDALSDPGAAVAPVFRGADPTSTLSLPPPPSPTPLPENQSQGHQADPGLLSHHADPGLLSHLTHPPAQPHLPPAQPHLPPAQPHLPPADPHLPPADPHPPPAHPHLPPADPRLPPADPRLPPADPRLPPADPRLPPADPVLQITWGAEDEEGWRRLSFRHWPSLFGYYNITLAKRYISILPVIPVTLHLSPQEAMDTRHPHDTPPPPSPPPSPPDSPRTCRRTSPSTKLQPWVLPLNGVATGRRRRGDLPCDDYGYSPPVSEISPLLLRGHCMDIECLASDGMLLASCCLAGQIRVWDAQTGDCLTVIPKNTLRRSSSSSGCWEQRDGWDSSTGPDSEAPSSEAQDLSLGTDLPSDDEGYSVPVRRRSTPLRPALFLDQPDLTPLIDTNFSVTSDPSSPPSHPCTPPGGGGFDFGGLVERAYLEHEPPFPCASPLSCSPPSTVQPPQRRGSVGETAVPQERGGGRADWDSSVWAMELRGNLIAAGRSSGKLEMWDAVEGTLRCVNDDGVSGITALAFLNNRIVAARLNGSLDFFTIEINKPLGLLQYRGPSGRSSLPSSPCYSSEDLLSCQLTRSVQCAHQKPITVLKAAAGRVVTGSQDHTVRVYRLEDSCCLFTLQGHSGGITAVYIDQTMVLASGGQDGAICLWDVLTGSRVSHVYGHRGDVTSLVCTSTCVISSGLDDLICIWDRSTGVKIYSIQQEVGCGASLGVISESLLVTGGQGCVSFWDLSYGDLLQTVYLGPSADGQGVRQLLVLDNAAIVCDFGSELSLVYVPSVLEKLD</sequence>
<dbReference type="GO" id="GO:0012507">
    <property type="term" value="C:ER to Golgi transport vesicle membrane"/>
    <property type="evidence" value="ECO:0007669"/>
    <property type="project" value="UniProtKB-SubCell"/>
</dbReference>
<evidence type="ECO:0000256" key="7">
    <source>
        <dbReference type="ARBA" id="ARBA00022548"/>
    </source>
</evidence>
<keyword evidence="14" id="KW-0443">Lipid metabolism</keyword>
<accession>A0AAV2MDX7</accession>
<feature type="region of interest" description="Disordered" evidence="24">
    <location>
        <begin position="1405"/>
        <end position="1439"/>
    </location>
</feature>
<evidence type="ECO:0000256" key="21">
    <source>
        <dbReference type="ARBA" id="ARBA00045027"/>
    </source>
</evidence>
<evidence type="ECO:0000256" key="8">
    <source>
        <dbReference type="ARBA" id="ARBA00022574"/>
    </source>
</evidence>
<feature type="compositionally biased region" description="Pro residues" evidence="24">
    <location>
        <begin position="998"/>
        <end position="1007"/>
    </location>
</feature>